<organism evidence="3 4">
    <name type="scientific">Lichenicoccus roseus</name>
    <dbReference type="NCBI Taxonomy" id="2683649"/>
    <lineage>
        <taxon>Bacteria</taxon>
        <taxon>Pseudomonadati</taxon>
        <taxon>Pseudomonadota</taxon>
        <taxon>Alphaproteobacteria</taxon>
        <taxon>Acetobacterales</taxon>
        <taxon>Acetobacteraceae</taxon>
        <taxon>Lichenicoccus</taxon>
    </lineage>
</organism>
<evidence type="ECO:0000259" key="2">
    <source>
        <dbReference type="Pfam" id="PF00487"/>
    </source>
</evidence>
<evidence type="ECO:0000313" key="3">
    <source>
        <dbReference type="EMBL" id="TLU70759.1"/>
    </source>
</evidence>
<gene>
    <name evidence="3" type="ORF">FE263_20570</name>
</gene>
<evidence type="ECO:0000313" key="4">
    <source>
        <dbReference type="Proteomes" id="UP000305654"/>
    </source>
</evidence>
<dbReference type="InterPro" id="IPR005804">
    <property type="entry name" value="FA_desaturase_dom"/>
</dbReference>
<keyword evidence="4" id="KW-1185">Reference proteome</keyword>
<dbReference type="GO" id="GO:0016020">
    <property type="term" value="C:membrane"/>
    <property type="evidence" value="ECO:0007669"/>
    <property type="project" value="TreeGrafter"/>
</dbReference>
<dbReference type="GO" id="GO:0006629">
    <property type="term" value="P:lipid metabolic process"/>
    <property type="evidence" value="ECO:0007669"/>
    <property type="project" value="InterPro"/>
</dbReference>
<dbReference type="Pfam" id="PF00487">
    <property type="entry name" value="FA_desaturase"/>
    <property type="match status" value="1"/>
</dbReference>
<dbReference type="Proteomes" id="UP000305654">
    <property type="component" value="Unassembled WGS sequence"/>
</dbReference>
<name>A0A5R9J1C6_9PROT</name>
<dbReference type="PANTHER" id="PTHR19353">
    <property type="entry name" value="FATTY ACID DESATURASE 2"/>
    <property type="match status" value="1"/>
</dbReference>
<keyword evidence="1" id="KW-1133">Transmembrane helix</keyword>
<proteinExistence type="predicted"/>
<dbReference type="OrthoDB" id="9769653at2"/>
<feature type="transmembrane region" description="Helical" evidence="1">
    <location>
        <begin position="169"/>
        <end position="188"/>
    </location>
</feature>
<dbReference type="AlphaFoldDB" id="A0A5R9J1C6"/>
<protein>
    <submittedName>
        <fullName evidence="3">Fatty acid desaturase</fullName>
    </submittedName>
</protein>
<feature type="transmembrane region" description="Helical" evidence="1">
    <location>
        <begin position="222"/>
        <end position="243"/>
    </location>
</feature>
<accession>A0A5R9J1C6</accession>
<feature type="transmembrane region" description="Helical" evidence="1">
    <location>
        <begin position="39"/>
        <end position="57"/>
    </location>
</feature>
<feature type="domain" description="Fatty acid desaturase" evidence="2">
    <location>
        <begin position="70"/>
        <end position="312"/>
    </location>
</feature>
<reference evidence="3 4" key="1">
    <citation type="submission" date="2019-05" db="EMBL/GenBank/DDBJ databases">
        <authorList>
            <person name="Pankratov T."/>
            <person name="Grouzdev D."/>
        </authorList>
    </citation>
    <scope>NUCLEOTIDE SEQUENCE [LARGE SCALE GENOMIC DNA]</scope>
    <source>
        <strain evidence="3 4">KEBCLARHB70R</strain>
    </source>
</reference>
<feature type="transmembrane region" description="Helical" evidence="1">
    <location>
        <begin position="64"/>
        <end position="82"/>
    </location>
</feature>
<dbReference type="PANTHER" id="PTHR19353:SF73">
    <property type="entry name" value="FATTY ACID DESATURASE"/>
    <property type="match status" value="1"/>
</dbReference>
<comment type="caution">
    <text evidence="3">The sequence shown here is derived from an EMBL/GenBank/DDBJ whole genome shotgun (WGS) entry which is preliminary data.</text>
</comment>
<evidence type="ECO:0000256" key="1">
    <source>
        <dbReference type="SAM" id="Phobius"/>
    </source>
</evidence>
<dbReference type="EMBL" id="VCDI01000011">
    <property type="protein sequence ID" value="TLU70759.1"/>
    <property type="molecule type" value="Genomic_DNA"/>
</dbReference>
<dbReference type="InterPro" id="IPR012171">
    <property type="entry name" value="Fatty_acid_desaturase"/>
</dbReference>
<keyword evidence="1" id="KW-0812">Transmembrane</keyword>
<dbReference type="RefSeq" id="WP_138327919.1">
    <property type="nucleotide sequence ID" value="NZ_VCDI01000011.1"/>
</dbReference>
<sequence>MSMTHQLNPPDYQGIPVPDRQALLEGMAPFQASMIGRSLWQVGSTLVGLIILEALMYKCLLISRVLTLSLALPATGLLLRIFVIQHDCGHGSFFHVRWANDMLGRFCSLFTFTPYAFWRRQHANHHASFNNLDRRDTGIDIYSTCTTLAEFRALSPWGQITFRITHHPILTQLVFPPLVFLLLYRVPFDAPAHWLRERRSVWITDLMVVCVVLALVSLNGVWAVVMVQLPILVFASIIGMWLFSVQHRFEEAQWARQPGWNLIHAALRGSSYLKLPTVLQWFTGNIGFHHIHHLSARIPNYRLQECHESRPDLKSVTTLTLRQALLAPSFTLWDEAQGCMVRCP</sequence>
<keyword evidence="1" id="KW-0472">Membrane</keyword>
<dbReference type="GO" id="GO:0016717">
    <property type="term" value="F:oxidoreductase activity, acting on paired donors, with oxidation of a pair of donors resulting in the reduction of molecular oxygen to two molecules of water"/>
    <property type="evidence" value="ECO:0007669"/>
    <property type="project" value="TreeGrafter"/>
</dbReference>
<feature type="transmembrane region" description="Helical" evidence="1">
    <location>
        <begin position="200"/>
        <end position="216"/>
    </location>
</feature>